<sequence length="386" mass="41737">MQHSQQNRSETKIARPIAEANQDNAANTVRPILLDNQVLLPLIACLIGVVTVFIILYLARFFFSPVISAFVMGIVVSPLSRLLRKLRLNRALAALATMLLVLAGLAALIFALEPYITFAIQRGPAIWAEFRDALNGFTQMLKGLGDISKDIAASVTGAGAGEVEAEPEVEVPSFTDALFYAPQVLAQIMVFSGTLYFFLLARGDVYAWIGASMPVLTRDDLDRAERKVARYFLTITAINGAFGTIVGMVMMVLGMPSPVFWGLMAFLLNFIVYLGPILLAAALLVAGLVVFDGPFTVVPALVYMAMNATEGQFVTPALVGQRMSVSPLLVFLSLTFWLWFWGPIGGIIAIPLMIWTITITEAALGQSISAGFPGREAQSLKKARAG</sequence>
<dbReference type="Proteomes" id="UP000231553">
    <property type="component" value="Unassembled WGS sequence"/>
</dbReference>
<protein>
    <submittedName>
        <fullName evidence="7">AI-2E family transporter</fullName>
    </submittedName>
</protein>
<feature type="transmembrane region" description="Helical" evidence="6">
    <location>
        <begin position="177"/>
        <end position="199"/>
    </location>
</feature>
<dbReference type="PANTHER" id="PTHR21716:SF16">
    <property type="entry name" value="BLL1467 PROTEIN"/>
    <property type="match status" value="1"/>
</dbReference>
<dbReference type="OrthoDB" id="9799225at2"/>
<keyword evidence="5 6" id="KW-0472">Membrane</keyword>
<evidence type="ECO:0000256" key="1">
    <source>
        <dbReference type="ARBA" id="ARBA00004141"/>
    </source>
</evidence>
<dbReference type="Pfam" id="PF01594">
    <property type="entry name" value="AI-2E_transport"/>
    <property type="match status" value="1"/>
</dbReference>
<evidence type="ECO:0000256" key="6">
    <source>
        <dbReference type="SAM" id="Phobius"/>
    </source>
</evidence>
<evidence type="ECO:0000313" key="8">
    <source>
        <dbReference type="Proteomes" id="UP000231553"/>
    </source>
</evidence>
<dbReference type="GO" id="GO:0055085">
    <property type="term" value="P:transmembrane transport"/>
    <property type="evidence" value="ECO:0007669"/>
    <property type="project" value="TreeGrafter"/>
</dbReference>
<dbReference type="GO" id="GO:0016020">
    <property type="term" value="C:membrane"/>
    <property type="evidence" value="ECO:0007669"/>
    <property type="project" value="UniProtKB-SubCell"/>
</dbReference>
<evidence type="ECO:0000256" key="5">
    <source>
        <dbReference type="ARBA" id="ARBA00023136"/>
    </source>
</evidence>
<accession>A0A2M8J4M1</accession>
<evidence type="ECO:0000256" key="3">
    <source>
        <dbReference type="ARBA" id="ARBA00022692"/>
    </source>
</evidence>
<comment type="caution">
    <text evidence="7">The sequence shown here is derived from an EMBL/GenBank/DDBJ whole genome shotgun (WGS) entry which is preliminary data.</text>
</comment>
<organism evidence="7 8">
    <name type="scientific">Pseudooceanicola lipolyticus</name>
    <dbReference type="NCBI Taxonomy" id="2029104"/>
    <lineage>
        <taxon>Bacteria</taxon>
        <taxon>Pseudomonadati</taxon>
        <taxon>Pseudomonadota</taxon>
        <taxon>Alphaproteobacteria</taxon>
        <taxon>Rhodobacterales</taxon>
        <taxon>Paracoccaceae</taxon>
        <taxon>Pseudooceanicola</taxon>
    </lineage>
</organism>
<feature type="transmembrane region" description="Helical" evidence="6">
    <location>
        <begin position="91"/>
        <end position="112"/>
    </location>
</feature>
<feature type="transmembrane region" description="Helical" evidence="6">
    <location>
        <begin position="325"/>
        <end position="350"/>
    </location>
</feature>
<keyword evidence="8" id="KW-1185">Reference proteome</keyword>
<feature type="transmembrane region" description="Helical" evidence="6">
    <location>
        <begin position="259"/>
        <end position="275"/>
    </location>
</feature>
<proteinExistence type="inferred from homology"/>
<feature type="transmembrane region" description="Helical" evidence="6">
    <location>
        <begin position="38"/>
        <end position="56"/>
    </location>
</feature>
<dbReference type="PANTHER" id="PTHR21716">
    <property type="entry name" value="TRANSMEMBRANE PROTEIN"/>
    <property type="match status" value="1"/>
</dbReference>
<dbReference type="EMBL" id="PGTB01000010">
    <property type="protein sequence ID" value="PJE37716.1"/>
    <property type="molecule type" value="Genomic_DNA"/>
</dbReference>
<keyword evidence="3 6" id="KW-0812">Transmembrane</keyword>
<comment type="subcellular location">
    <subcellularLocation>
        <location evidence="1">Membrane</location>
        <topology evidence="1">Multi-pass membrane protein</topology>
    </subcellularLocation>
</comment>
<comment type="similarity">
    <text evidence="2">Belongs to the autoinducer-2 exporter (AI-2E) (TC 2.A.86) family.</text>
</comment>
<feature type="transmembrane region" description="Helical" evidence="6">
    <location>
        <begin position="282"/>
        <end position="305"/>
    </location>
</feature>
<reference evidence="7 8" key="1">
    <citation type="journal article" date="2018" name="Int. J. Syst. Evol. Microbiol.">
        <title>Pseudooceanicola lipolyticus sp. nov., a marine alphaproteobacterium, reclassification of Oceanicola flagellatus as Pseudooceanicola flagellatus comb. nov. and emended description of the genus Pseudooceanicola.</title>
        <authorList>
            <person name="Huang M.-M."/>
            <person name="Guo L.-L."/>
            <person name="Wu Y.-H."/>
            <person name="Lai Q.-L."/>
            <person name="Shao Z.-Z."/>
            <person name="Wang C.-S."/>
            <person name="Wu M."/>
            <person name="Xu X.-W."/>
        </authorList>
    </citation>
    <scope>NUCLEOTIDE SEQUENCE [LARGE SCALE GENOMIC DNA]</scope>
    <source>
        <strain evidence="7 8">157</strain>
    </source>
</reference>
<dbReference type="InterPro" id="IPR002549">
    <property type="entry name" value="AI-2E-like"/>
</dbReference>
<name>A0A2M8J4M1_9RHOB</name>
<gene>
    <name evidence="7" type="ORF">CVM52_05605</name>
</gene>
<evidence type="ECO:0000313" key="7">
    <source>
        <dbReference type="EMBL" id="PJE37716.1"/>
    </source>
</evidence>
<feature type="transmembrane region" description="Helical" evidence="6">
    <location>
        <begin position="62"/>
        <end position="79"/>
    </location>
</feature>
<evidence type="ECO:0000256" key="2">
    <source>
        <dbReference type="ARBA" id="ARBA00009773"/>
    </source>
</evidence>
<keyword evidence="4 6" id="KW-1133">Transmembrane helix</keyword>
<dbReference type="AlphaFoldDB" id="A0A2M8J4M1"/>
<evidence type="ECO:0000256" key="4">
    <source>
        <dbReference type="ARBA" id="ARBA00022989"/>
    </source>
</evidence>
<feature type="transmembrane region" description="Helical" evidence="6">
    <location>
        <begin position="231"/>
        <end position="253"/>
    </location>
</feature>